<evidence type="ECO:0000313" key="3">
    <source>
        <dbReference type="Proteomes" id="UP000286031"/>
    </source>
</evidence>
<accession>A0A139KX08</accession>
<reference evidence="2 3" key="1">
    <citation type="submission" date="2018-08" db="EMBL/GenBank/DDBJ databases">
        <title>A genome reference for cultivated species of the human gut microbiota.</title>
        <authorList>
            <person name="Zou Y."/>
            <person name="Xue W."/>
            <person name="Luo G."/>
        </authorList>
    </citation>
    <scope>NUCLEOTIDE SEQUENCE [LARGE SCALE GENOMIC DNA]</scope>
    <source>
        <strain evidence="2 3">AF04-46</strain>
    </source>
</reference>
<dbReference type="EMBL" id="QSBI01000010">
    <property type="protein sequence ID" value="RGX10382.1"/>
    <property type="molecule type" value="Genomic_DNA"/>
</dbReference>
<organism evidence="2 3">
    <name type="scientific">Bacteroides ovatus</name>
    <dbReference type="NCBI Taxonomy" id="28116"/>
    <lineage>
        <taxon>Bacteria</taxon>
        <taxon>Pseudomonadati</taxon>
        <taxon>Bacteroidota</taxon>
        <taxon>Bacteroidia</taxon>
        <taxon>Bacteroidales</taxon>
        <taxon>Bacteroidaceae</taxon>
        <taxon>Bacteroides</taxon>
    </lineage>
</organism>
<reference evidence="1 4" key="2">
    <citation type="journal article" date="2019" name="Nat. Med.">
        <title>A library of human gut bacterial isolates paired with longitudinal multiomics data enables mechanistic microbiome research.</title>
        <authorList>
            <person name="Poyet M."/>
            <person name="Groussin M."/>
            <person name="Gibbons S.M."/>
            <person name="Avila-Pacheco J."/>
            <person name="Jiang X."/>
            <person name="Kearney S.M."/>
            <person name="Perrotta A.R."/>
            <person name="Berdy B."/>
            <person name="Zhao S."/>
            <person name="Lieberman T.D."/>
            <person name="Swanson P.K."/>
            <person name="Smith M."/>
            <person name="Roesemann S."/>
            <person name="Alexander J.E."/>
            <person name="Rich S.A."/>
            <person name="Livny J."/>
            <person name="Vlamakis H."/>
            <person name="Clish C."/>
            <person name="Bullock K."/>
            <person name="Deik A."/>
            <person name="Scott J."/>
            <person name="Pierce K.A."/>
            <person name="Xavier R.J."/>
            <person name="Alm E.J."/>
        </authorList>
    </citation>
    <scope>NUCLEOTIDE SEQUENCE [LARGE SCALE GENOMIC DNA]</scope>
    <source>
        <strain evidence="1 4">BIOML-A160</strain>
    </source>
</reference>
<dbReference type="Proteomes" id="UP000286031">
    <property type="component" value="Unassembled WGS sequence"/>
</dbReference>
<evidence type="ECO:0000313" key="2">
    <source>
        <dbReference type="EMBL" id="RGX10382.1"/>
    </source>
</evidence>
<gene>
    <name evidence="2" type="ORF">DWV35_09760</name>
    <name evidence="1" type="ORF">F3F25_10885</name>
</gene>
<dbReference type="RefSeq" id="WP_009039431.1">
    <property type="nucleotide sequence ID" value="NZ_JADMOX010000001.1"/>
</dbReference>
<protein>
    <submittedName>
        <fullName evidence="2">Uncharacterized protein</fullName>
    </submittedName>
</protein>
<dbReference type="Proteomes" id="UP000365824">
    <property type="component" value="Unassembled WGS sequence"/>
</dbReference>
<name>A0A139KX08_BACOV</name>
<dbReference type="AlphaFoldDB" id="A0A139KX08"/>
<comment type="caution">
    <text evidence="2">The sequence shown here is derived from an EMBL/GenBank/DDBJ whole genome shotgun (WGS) entry which is preliminary data.</text>
</comment>
<evidence type="ECO:0000313" key="4">
    <source>
        <dbReference type="Proteomes" id="UP000365824"/>
    </source>
</evidence>
<dbReference type="EMBL" id="VWLB01000015">
    <property type="protein sequence ID" value="KAA3928884.1"/>
    <property type="molecule type" value="Genomic_DNA"/>
</dbReference>
<evidence type="ECO:0000313" key="1">
    <source>
        <dbReference type="EMBL" id="KAA3928884.1"/>
    </source>
</evidence>
<proteinExistence type="predicted"/>
<sequence>MLCKYVLTVDSISYDIPKSCIQNWDEIKFSRKRSGLEGITRTFTSKFQFVGEAYDLILEEYLSKYLASNASITVYTITNSHTYEEFFSCRLDFGSLTYDGNAVSINSIDDSVANIIKANKGTQYEYSVDEIKDVYQLYYDSVSMNYSQPHTLGGNTVENDASLQYIVIDKGIYVEAITYSLPLYISGGELPSRDSPLEFYDAPQESKDDPNVFVKALSDIDIVLNFSFEYYISYSDAYTTKAEIVLGGRYEDGRLVELKRWGYNKGDVTPSNLNESIKIHLTKGQALFFDLKVTFNRVNASTGNIYFRNFKFETRFTSRANPIYVDAIRPIDVLNRLLKSMNGGNEGIYGEIASGVDERLDNCVILAAESIRGIPQAKLYTSYTKFKNWMETVFGFVPVINGVTVFFKHRDKLFSDNNVKDLNSSFSSFEYKVDSSRIYSLVRVGYDKQDYESMNGRDEFRFTTEYTTGIDITDNVLELISPYRADVYGIEFLSQKRGQDTTDSESDNDVFFVCASTTLHDNGGVQTYKEYRLIRSGWEISGVLDPETMFNTMYWQGGILQANAGYIGMFTKKLSYSSSDGNSDVVVNGIGMKDDFNVESGIITCGDVSFTTYNEDIPPTDDETIKILKDDLVYEGYIKEVSSTVERNEGVKYDLFVRSITKA</sequence>